<keyword evidence="4" id="KW-1185">Reference proteome</keyword>
<dbReference type="InterPro" id="IPR036457">
    <property type="entry name" value="PPM-type-like_dom_sf"/>
</dbReference>
<organism evidence="3 4">
    <name type="scientific">Eucalyptus globulus</name>
    <name type="common">Tasmanian blue gum</name>
    <dbReference type="NCBI Taxonomy" id="34317"/>
    <lineage>
        <taxon>Eukaryota</taxon>
        <taxon>Viridiplantae</taxon>
        <taxon>Streptophyta</taxon>
        <taxon>Embryophyta</taxon>
        <taxon>Tracheophyta</taxon>
        <taxon>Spermatophyta</taxon>
        <taxon>Magnoliopsida</taxon>
        <taxon>eudicotyledons</taxon>
        <taxon>Gunneridae</taxon>
        <taxon>Pentapetalae</taxon>
        <taxon>rosids</taxon>
        <taxon>malvids</taxon>
        <taxon>Myrtales</taxon>
        <taxon>Myrtaceae</taxon>
        <taxon>Myrtoideae</taxon>
        <taxon>Eucalypteae</taxon>
        <taxon>Eucalyptus</taxon>
    </lineage>
</organism>
<proteinExistence type="predicted"/>
<dbReference type="Proteomes" id="UP001634007">
    <property type="component" value="Unassembled WGS sequence"/>
</dbReference>
<comment type="caution">
    <text evidence="3">The sequence shown here is derived from an EMBL/GenBank/DDBJ whole genome shotgun (WGS) entry which is preliminary data.</text>
</comment>
<feature type="region of interest" description="Disordered" evidence="1">
    <location>
        <begin position="121"/>
        <end position="175"/>
    </location>
</feature>
<feature type="domain" description="PPM-type phosphatase" evidence="2">
    <location>
        <begin position="53"/>
        <end position="393"/>
    </location>
</feature>
<evidence type="ECO:0000256" key="1">
    <source>
        <dbReference type="SAM" id="MobiDB-lite"/>
    </source>
</evidence>
<dbReference type="EMBL" id="JBJKBG010000001">
    <property type="protein sequence ID" value="KAL3753519.1"/>
    <property type="molecule type" value="Genomic_DNA"/>
</dbReference>
<dbReference type="SMART" id="SM00332">
    <property type="entry name" value="PP2Cc"/>
    <property type="match status" value="1"/>
</dbReference>
<evidence type="ECO:0000259" key="2">
    <source>
        <dbReference type="PROSITE" id="PS51746"/>
    </source>
</evidence>
<dbReference type="InterPro" id="IPR001932">
    <property type="entry name" value="PPM-type_phosphatase-like_dom"/>
</dbReference>
<evidence type="ECO:0000313" key="4">
    <source>
        <dbReference type="Proteomes" id="UP001634007"/>
    </source>
</evidence>
<evidence type="ECO:0000313" key="3">
    <source>
        <dbReference type="EMBL" id="KAL3753519.1"/>
    </source>
</evidence>
<accession>A0ABD3LP51</accession>
<reference evidence="3 4" key="1">
    <citation type="submission" date="2024-11" db="EMBL/GenBank/DDBJ databases">
        <title>Chromosome-level genome assembly of Eucalyptus globulus Labill. provides insights into its genome evolution.</title>
        <authorList>
            <person name="Li X."/>
        </authorList>
    </citation>
    <scope>NUCLEOTIDE SEQUENCE [LARGE SCALE GENOMIC DNA]</scope>
    <source>
        <strain evidence="3">CL2024</strain>
        <tissue evidence="3">Fresh tender leaves</tissue>
    </source>
</reference>
<sequence length="484" mass="52748">MGACCSSSHEAGRDWVGMVNEEGDDEVEGVEEGGVVREGDHGARVRLRGANDSCSMFCKRGRKGINQDTLTVWEDFNGEKGAFFCGVFDGHGPAGHRVAQHVRDQLPSKLSSVIQSLQNRGSRGDLDLVDKDDDGQENGEKERRGSNPGDLDLVDKDDSGQENGEKERSDDVRDSWEEDFGHDMLLSSWEASFVKSFKEIDEELSLDSSIDSFCSGSTAVTMIKQGDHLVIANLGDSRAVLCTRGQKNQPVPIQLTVDLKPNIKSEADRIKKCKGRVFAMDEEPEVFRVWLPDENCPGLAMARAFGDFCLKDYGLISTPEVSYRKLTPDDEFVVLATDGVWDALSNAEVVRIVASTRKRSMAAKLLVAHAVLAWKTKYPGCKIDDCAVVCLFLKNCRPRSQSVVNNTSGGNPGRQDNAVGQKSGSNESEANPDTVLAAITDDAEESSTVDGVSRVDSLIRVPRPKAAVLSRRNSAKKPKHIGAP</sequence>
<dbReference type="PROSITE" id="PS51746">
    <property type="entry name" value="PPM_2"/>
    <property type="match status" value="1"/>
</dbReference>
<feature type="compositionally biased region" description="Basic and acidic residues" evidence="1">
    <location>
        <begin position="153"/>
        <end position="175"/>
    </location>
</feature>
<dbReference type="PANTHER" id="PTHR47992">
    <property type="entry name" value="PROTEIN PHOSPHATASE"/>
    <property type="match status" value="1"/>
</dbReference>
<name>A0ABD3LP51_EUCGL</name>
<dbReference type="SUPFAM" id="SSF81606">
    <property type="entry name" value="PP2C-like"/>
    <property type="match status" value="1"/>
</dbReference>
<dbReference type="InterPro" id="IPR015655">
    <property type="entry name" value="PP2C"/>
</dbReference>
<gene>
    <name evidence="3" type="ORF">ACJRO7_000857</name>
</gene>
<feature type="compositionally biased region" description="Basic residues" evidence="1">
    <location>
        <begin position="473"/>
        <end position="484"/>
    </location>
</feature>
<dbReference type="CDD" id="cd00143">
    <property type="entry name" value="PP2Cc"/>
    <property type="match status" value="1"/>
</dbReference>
<feature type="region of interest" description="Disordered" evidence="1">
    <location>
        <begin position="463"/>
        <end position="484"/>
    </location>
</feature>
<dbReference type="Pfam" id="PF00481">
    <property type="entry name" value="PP2C"/>
    <property type="match status" value="1"/>
</dbReference>
<feature type="compositionally biased region" description="Polar residues" evidence="1">
    <location>
        <begin position="418"/>
        <end position="431"/>
    </location>
</feature>
<dbReference type="AlphaFoldDB" id="A0ABD3LP51"/>
<dbReference type="Gene3D" id="3.60.40.10">
    <property type="entry name" value="PPM-type phosphatase domain"/>
    <property type="match status" value="1"/>
</dbReference>
<protein>
    <recommendedName>
        <fullName evidence="2">PPM-type phosphatase domain-containing protein</fullName>
    </recommendedName>
</protein>
<feature type="region of interest" description="Disordered" evidence="1">
    <location>
        <begin position="403"/>
        <end position="431"/>
    </location>
</feature>